<keyword evidence="2" id="KW-0805">Transcription regulation</keyword>
<dbReference type="RefSeq" id="WP_179586170.1">
    <property type="nucleotide sequence ID" value="NZ_JACBYR010000001.1"/>
</dbReference>
<evidence type="ECO:0000313" key="7">
    <source>
        <dbReference type="EMBL" id="NYE82915.1"/>
    </source>
</evidence>
<accession>A0A7Y9IU85</accession>
<dbReference type="GO" id="GO:0000976">
    <property type="term" value="F:transcription cis-regulatory region binding"/>
    <property type="evidence" value="ECO:0007669"/>
    <property type="project" value="TreeGrafter"/>
</dbReference>
<dbReference type="Proteomes" id="UP000542125">
    <property type="component" value="Unassembled WGS sequence"/>
</dbReference>
<dbReference type="PRINTS" id="PR00455">
    <property type="entry name" value="HTHTETR"/>
</dbReference>
<gene>
    <name evidence="7" type="ORF">FHW18_002186</name>
</gene>
<keyword evidence="4" id="KW-0804">Transcription</keyword>
<keyword evidence="1" id="KW-0678">Repressor</keyword>
<proteinExistence type="predicted"/>
<dbReference type="EMBL" id="JACBYR010000001">
    <property type="protein sequence ID" value="NYE82915.1"/>
    <property type="molecule type" value="Genomic_DNA"/>
</dbReference>
<dbReference type="AlphaFoldDB" id="A0A7Y9IU85"/>
<evidence type="ECO:0000256" key="4">
    <source>
        <dbReference type="ARBA" id="ARBA00023163"/>
    </source>
</evidence>
<dbReference type="PROSITE" id="PS50977">
    <property type="entry name" value="HTH_TETR_2"/>
    <property type="match status" value="1"/>
</dbReference>
<dbReference type="InterPro" id="IPR050109">
    <property type="entry name" value="HTH-type_TetR-like_transc_reg"/>
</dbReference>
<dbReference type="Pfam" id="PF00440">
    <property type="entry name" value="TetR_N"/>
    <property type="match status" value="1"/>
</dbReference>
<dbReference type="InterPro" id="IPR001647">
    <property type="entry name" value="HTH_TetR"/>
</dbReference>
<evidence type="ECO:0000256" key="2">
    <source>
        <dbReference type="ARBA" id="ARBA00023015"/>
    </source>
</evidence>
<keyword evidence="3 5" id="KW-0238">DNA-binding</keyword>
<evidence type="ECO:0000256" key="3">
    <source>
        <dbReference type="ARBA" id="ARBA00023125"/>
    </source>
</evidence>
<reference evidence="7 8" key="1">
    <citation type="submission" date="2020-07" db="EMBL/GenBank/DDBJ databases">
        <title>Genomic Encyclopedia of Type Strains, Phase IV (KMG-V): Genome sequencing to study the core and pangenomes of soil and plant-associated prokaryotes.</title>
        <authorList>
            <person name="Whitman W."/>
        </authorList>
    </citation>
    <scope>NUCLEOTIDE SEQUENCE [LARGE SCALE GENOMIC DNA]</scope>
    <source>
        <strain evidence="7 8">SAS40</strain>
    </source>
</reference>
<evidence type="ECO:0000256" key="1">
    <source>
        <dbReference type="ARBA" id="ARBA00022491"/>
    </source>
</evidence>
<sequence length="202" mass="21614">MLKPRKTPVQARSVATVDAIMEATIQVLGTDGIKDLTTTKVADRAGVSVGSLYQYFPNKESLLAGVLERYLDGVTDTLERTCAALHGKPIAVMGRTLAIAYVDCKLARPEPSRALYAVATELGSATIVRKMCRRGDIAIRAMLETAADATFDDLDTVTTVLQGVMSGPLQRVLGFGSKLKVKPLREQMALAAVAYLEAAASR</sequence>
<protein>
    <submittedName>
        <fullName evidence="7">AcrR family transcriptional regulator</fullName>
    </submittedName>
</protein>
<dbReference type="PROSITE" id="PS01081">
    <property type="entry name" value="HTH_TETR_1"/>
    <property type="match status" value="1"/>
</dbReference>
<name>A0A7Y9IU85_9BURK</name>
<dbReference type="InterPro" id="IPR023772">
    <property type="entry name" value="DNA-bd_HTH_TetR-type_CS"/>
</dbReference>
<dbReference type="Pfam" id="PF17918">
    <property type="entry name" value="TetR_C_15"/>
    <property type="match status" value="1"/>
</dbReference>
<organism evidence="7 8">
    <name type="scientific">Pigmentiphaga litoralis</name>
    <dbReference type="NCBI Taxonomy" id="516702"/>
    <lineage>
        <taxon>Bacteria</taxon>
        <taxon>Pseudomonadati</taxon>
        <taxon>Pseudomonadota</taxon>
        <taxon>Betaproteobacteria</taxon>
        <taxon>Burkholderiales</taxon>
        <taxon>Alcaligenaceae</taxon>
        <taxon>Pigmentiphaga</taxon>
    </lineage>
</organism>
<evidence type="ECO:0000256" key="5">
    <source>
        <dbReference type="PROSITE-ProRule" id="PRU00335"/>
    </source>
</evidence>
<dbReference type="InterPro" id="IPR041669">
    <property type="entry name" value="TetR_C_15"/>
</dbReference>
<evidence type="ECO:0000313" key="8">
    <source>
        <dbReference type="Proteomes" id="UP000542125"/>
    </source>
</evidence>
<feature type="domain" description="HTH tetR-type" evidence="6">
    <location>
        <begin position="14"/>
        <end position="74"/>
    </location>
</feature>
<dbReference type="GO" id="GO:0003700">
    <property type="term" value="F:DNA-binding transcription factor activity"/>
    <property type="evidence" value="ECO:0007669"/>
    <property type="project" value="TreeGrafter"/>
</dbReference>
<feature type="DNA-binding region" description="H-T-H motif" evidence="5">
    <location>
        <begin position="37"/>
        <end position="56"/>
    </location>
</feature>
<dbReference type="PANTHER" id="PTHR30055">
    <property type="entry name" value="HTH-TYPE TRANSCRIPTIONAL REGULATOR RUTR"/>
    <property type="match status" value="1"/>
</dbReference>
<dbReference type="InterPro" id="IPR009057">
    <property type="entry name" value="Homeodomain-like_sf"/>
</dbReference>
<dbReference type="SUPFAM" id="SSF46689">
    <property type="entry name" value="Homeodomain-like"/>
    <property type="match status" value="1"/>
</dbReference>
<keyword evidence="8" id="KW-1185">Reference proteome</keyword>
<dbReference type="PANTHER" id="PTHR30055:SF234">
    <property type="entry name" value="HTH-TYPE TRANSCRIPTIONAL REGULATOR BETI"/>
    <property type="match status" value="1"/>
</dbReference>
<comment type="caution">
    <text evidence="7">The sequence shown here is derived from an EMBL/GenBank/DDBJ whole genome shotgun (WGS) entry which is preliminary data.</text>
</comment>
<evidence type="ECO:0000259" key="6">
    <source>
        <dbReference type="PROSITE" id="PS50977"/>
    </source>
</evidence>
<dbReference type="Gene3D" id="1.10.357.10">
    <property type="entry name" value="Tetracycline Repressor, domain 2"/>
    <property type="match status" value="1"/>
</dbReference>